<feature type="transmembrane region" description="Helical" evidence="11">
    <location>
        <begin position="15"/>
        <end position="35"/>
    </location>
</feature>
<reference evidence="12 13" key="2">
    <citation type="submission" date="2019-01" db="EMBL/GenBank/DDBJ databases">
        <title>The decoding of complex shrimp genome reveals the adaptation for benthos swimmer, frequently molting mechanism and breeding impact on genome.</title>
        <authorList>
            <person name="Sun Y."/>
            <person name="Gao Y."/>
            <person name="Yu Y."/>
        </authorList>
    </citation>
    <scope>NUCLEOTIDE SEQUENCE [LARGE SCALE GENOMIC DNA]</scope>
    <source>
        <tissue evidence="12">Muscle</tissue>
    </source>
</reference>
<accession>A0A3R7T048</accession>
<evidence type="ECO:0000256" key="4">
    <source>
        <dbReference type="ARBA" id="ARBA00022692"/>
    </source>
</evidence>
<feature type="repeat" description="Solcar" evidence="9">
    <location>
        <begin position="12"/>
        <end position="97"/>
    </location>
</feature>
<dbReference type="AlphaFoldDB" id="A0A3R7T048"/>
<feature type="transmembrane region" description="Helical" evidence="11">
    <location>
        <begin position="280"/>
        <end position="300"/>
    </location>
</feature>
<keyword evidence="8" id="KW-0576">Peroxisome</keyword>
<dbReference type="FunFam" id="1.50.40.10:FF:000129">
    <property type="entry name" value="Peroxisomal membrane protein"/>
    <property type="match status" value="1"/>
</dbReference>
<evidence type="ECO:0000256" key="5">
    <source>
        <dbReference type="ARBA" id="ARBA00022737"/>
    </source>
</evidence>
<dbReference type="GO" id="GO:0015217">
    <property type="term" value="F:ADP transmembrane transporter activity"/>
    <property type="evidence" value="ECO:0007669"/>
    <property type="project" value="TreeGrafter"/>
</dbReference>
<dbReference type="Gene3D" id="1.50.40.10">
    <property type="entry name" value="Mitochondrial carrier domain"/>
    <property type="match status" value="1"/>
</dbReference>
<feature type="repeat" description="Solcar" evidence="9">
    <location>
        <begin position="206"/>
        <end position="295"/>
    </location>
</feature>
<comment type="similarity">
    <text evidence="2 10">Belongs to the mitochondrial carrier (TC 2.A.29) family.</text>
</comment>
<keyword evidence="6 11" id="KW-1133">Transmembrane helix</keyword>
<evidence type="ECO:0000256" key="11">
    <source>
        <dbReference type="SAM" id="Phobius"/>
    </source>
</evidence>
<dbReference type="PANTHER" id="PTHR45939">
    <property type="entry name" value="PEROXISOMAL MEMBRANE PROTEIN PMP34-RELATED"/>
    <property type="match status" value="1"/>
</dbReference>
<proteinExistence type="inferred from homology"/>
<feature type="repeat" description="Solcar" evidence="9">
    <location>
        <begin position="102"/>
        <end position="196"/>
    </location>
</feature>
<evidence type="ECO:0000256" key="7">
    <source>
        <dbReference type="ARBA" id="ARBA00023136"/>
    </source>
</evidence>
<evidence type="ECO:0000256" key="9">
    <source>
        <dbReference type="PROSITE-ProRule" id="PRU00282"/>
    </source>
</evidence>
<dbReference type="STRING" id="6689.A0A3R7T048"/>
<protein>
    <submittedName>
        <fullName evidence="12">Peroxisomal membrane protein PMP34</fullName>
    </submittedName>
</protein>
<dbReference type="InterPro" id="IPR052217">
    <property type="entry name" value="Mito/Peroxisomal_Carrier"/>
</dbReference>
<dbReference type="Proteomes" id="UP000283509">
    <property type="component" value="Unassembled WGS sequence"/>
</dbReference>
<dbReference type="Pfam" id="PF00153">
    <property type="entry name" value="Mito_carr"/>
    <property type="match status" value="3"/>
</dbReference>
<organism evidence="12 13">
    <name type="scientific">Penaeus vannamei</name>
    <name type="common">Whiteleg shrimp</name>
    <name type="synonym">Litopenaeus vannamei</name>
    <dbReference type="NCBI Taxonomy" id="6689"/>
    <lineage>
        <taxon>Eukaryota</taxon>
        <taxon>Metazoa</taxon>
        <taxon>Ecdysozoa</taxon>
        <taxon>Arthropoda</taxon>
        <taxon>Crustacea</taxon>
        <taxon>Multicrustacea</taxon>
        <taxon>Malacostraca</taxon>
        <taxon>Eumalacostraca</taxon>
        <taxon>Eucarida</taxon>
        <taxon>Decapoda</taxon>
        <taxon>Dendrobranchiata</taxon>
        <taxon>Penaeoidea</taxon>
        <taxon>Penaeidae</taxon>
        <taxon>Penaeus</taxon>
    </lineage>
</organism>
<dbReference type="GO" id="GO:0005347">
    <property type="term" value="F:ATP transmembrane transporter activity"/>
    <property type="evidence" value="ECO:0007669"/>
    <property type="project" value="TreeGrafter"/>
</dbReference>
<evidence type="ECO:0000256" key="8">
    <source>
        <dbReference type="ARBA" id="ARBA00023140"/>
    </source>
</evidence>
<evidence type="ECO:0000256" key="6">
    <source>
        <dbReference type="ARBA" id="ARBA00022989"/>
    </source>
</evidence>
<dbReference type="InterPro" id="IPR018108">
    <property type="entry name" value="MCP_transmembrane"/>
</dbReference>
<keyword evidence="13" id="KW-1185">Reference proteome</keyword>
<evidence type="ECO:0000313" key="12">
    <source>
        <dbReference type="EMBL" id="ROT83710.1"/>
    </source>
</evidence>
<gene>
    <name evidence="12" type="ORF">C7M84_023113</name>
</gene>
<evidence type="ECO:0000313" key="13">
    <source>
        <dbReference type="Proteomes" id="UP000283509"/>
    </source>
</evidence>
<comment type="subcellular location">
    <subcellularLocation>
        <location evidence="1">Peroxisome membrane</location>
        <topology evidence="1">Multi-pass membrane protein</topology>
    </subcellularLocation>
</comment>
<feature type="transmembrane region" description="Helical" evidence="11">
    <location>
        <begin position="169"/>
        <end position="189"/>
    </location>
</feature>
<evidence type="ECO:0000256" key="3">
    <source>
        <dbReference type="ARBA" id="ARBA00022448"/>
    </source>
</evidence>
<keyword evidence="5" id="KW-0677">Repeat</keyword>
<dbReference type="OrthoDB" id="10266426at2759"/>
<feature type="transmembrane region" description="Helical" evidence="11">
    <location>
        <begin position="209"/>
        <end position="229"/>
    </location>
</feature>
<keyword evidence="3 10" id="KW-0813">Transport</keyword>
<dbReference type="SUPFAM" id="SSF103506">
    <property type="entry name" value="Mitochondrial carrier"/>
    <property type="match status" value="1"/>
</dbReference>
<comment type="caution">
    <text evidence="12">The sequence shown here is derived from an EMBL/GenBank/DDBJ whole genome shotgun (WGS) entry which is preliminary data.</text>
</comment>
<evidence type="ECO:0000256" key="1">
    <source>
        <dbReference type="ARBA" id="ARBA00004585"/>
    </source>
</evidence>
<dbReference type="InterPro" id="IPR023395">
    <property type="entry name" value="MCP_dom_sf"/>
</dbReference>
<dbReference type="GO" id="GO:0015228">
    <property type="term" value="F:coenzyme A transmembrane transporter activity"/>
    <property type="evidence" value="ECO:0007669"/>
    <property type="project" value="TreeGrafter"/>
</dbReference>
<dbReference type="GO" id="GO:0051724">
    <property type="term" value="F:NAD transmembrane transporter activity"/>
    <property type="evidence" value="ECO:0007669"/>
    <property type="project" value="TreeGrafter"/>
</dbReference>
<dbReference type="PROSITE" id="PS51257">
    <property type="entry name" value="PROKAR_LIPOPROTEIN"/>
    <property type="match status" value="1"/>
</dbReference>
<dbReference type="EMBL" id="QCYY01000643">
    <property type="protein sequence ID" value="ROT83710.1"/>
    <property type="molecule type" value="Genomic_DNA"/>
</dbReference>
<sequence length="310" mass="34190">MATNKAPGLFSYSNLVHAVAGGCGSAVAMSTLFPLDTVRTRLQLEEGRRKSSILSLLREIYKEEGLAGLYRGLLPVIESLYCSNFVYFYTFHGLKRIANEDKSALRDLLLAMVAGSVNVMTTNPLWVVNTRLKMQGAKVITSQHTATRRYKGMLDGLLRVGREEGVSGLWSGACSSLILTINPAIQFMAYEAMKRQMQTMYKSQELNSLVVFGVGAAAKALATVLTYPIQLVQAKQRHGHNYEGLPQKAGLIPLLLYIMRVHGFKGLFKGLEAKILQTVLTAALMFVCYEKIASIVFAILMGNRKMAVKK</sequence>
<evidence type="ECO:0000256" key="10">
    <source>
        <dbReference type="RuleBase" id="RU000488"/>
    </source>
</evidence>
<keyword evidence="4 9" id="KW-0812">Transmembrane</keyword>
<evidence type="ECO:0000256" key="2">
    <source>
        <dbReference type="ARBA" id="ARBA00006375"/>
    </source>
</evidence>
<feature type="transmembrane region" description="Helical" evidence="11">
    <location>
        <begin position="108"/>
        <end position="128"/>
    </location>
</feature>
<feature type="transmembrane region" description="Helical" evidence="11">
    <location>
        <begin position="68"/>
        <end position="88"/>
    </location>
</feature>
<dbReference type="GO" id="GO:0005778">
    <property type="term" value="C:peroxisomal membrane"/>
    <property type="evidence" value="ECO:0007669"/>
    <property type="project" value="UniProtKB-SubCell"/>
</dbReference>
<dbReference type="PROSITE" id="PS50920">
    <property type="entry name" value="SOLCAR"/>
    <property type="match status" value="3"/>
</dbReference>
<dbReference type="GO" id="GO:0015230">
    <property type="term" value="F:FAD transmembrane transporter activity"/>
    <property type="evidence" value="ECO:0007669"/>
    <property type="project" value="TreeGrafter"/>
</dbReference>
<reference evidence="12 13" key="1">
    <citation type="submission" date="2018-04" db="EMBL/GenBank/DDBJ databases">
        <authorList>
            <person name="Zhang X."/>
            <person name="Yuan J."/>
            <person name="Li F."/>
            <person name="Xiang J."/>
        </authorList>
    </citation>
    <scope>NUCLEOTIDE SEQUENCE [LARGE SCALE GENOMIC DNA]</scope>
    <source>
        <tissue evidence="12">Muscle</tissue>
    </source>
</reference>
<dbReference type="GO" id="GO:0044610">
    <property type="term" value="F:FMN transmembrane transporter activity"/>
    <property type="evidence" value="ECO:0007669"/>
    <property type="project" value="TreeGrafter"/>
</dbReference>
<dbReference type="GO" id="GO:0080122">
    <property type="term" value="F:AMP transmembrane transporter activity"/>
    <property type="evidence" value="ECO:0007669"/>
    <property type="project" value="TreeGrafter"/>
</dbReference>
<name>A0A3R7T048_PENVA</name>
<dbReference type="PANTHER" id="PTHR45939:SF5">
    <property type="entry name" value="PEROXISOMAL MEMBRANE PROTEIN PMP34"/>
    <property type="match status" value="1"/>
</dbReference>
<keyword evidence="7 9" id="KW-0472">Membrane</keyword>